<accession>A0A7S1FKA8</accession>
<dbReference type="EMBL" id="HBFQ01064987">
    <property type="protein sequence ID" value="CAD8871769.1"/>
    <property type="molecule type" value="Transcribed_RNA"/>
</dbReference>
<dbReference type="PROSITE" id="PS50841">
    <property type="entry name" value="DIX"/>
    <property type="match status" value="1"/>
</dbReference>
<dbReference type="PANTHER" id="PTHR42509">
    <property type="entry name" value="DIX DOMAIN-CONTAINING PROTEIN"/>
    <property type="match status" value="1"/>
</dbReference>
<gene>
    <name evidence="4" type="ORF">NSCI0253_LOCUS46126</name>
</gene>
<feature type="compositionally biased region" description="Low complexity" evidence="2">
    <location>
        <begin position="136"/>
        <end position="147"/>
    </location>
</feature>
<keyword evidence="1" id="KW-0879">Wnt signaling pathway</keyword>
<dbReference type="InterPro" id="IPR038207">
    <property type="entry name" value="DIX_dom_sf"/>
</dbReference>
<feature type="region of interest" description="Disordered" evidence="2">
    <location>
        <begin position="99"/>
        <end position="157"/>
    </location>
</feature>
<evidence type="ECO:0000256" key="1">
    <source>
        <dbReference type="ARBA" id="ARBA00022687"/>
    </source>
</evidence>
<dbReference type="InterPro" id="IPR001158">
    <property type="entry name" value="DIX"/>
</dbReference>
<proteinExistence type="predicted"/>
<dbReference type="Gene3D" id="2.40.240.130">
    <property type="match status" value="1"/>
</dbReference>
<dbReference type="PANTHER" id="PTHR42509:SF1">
    <property type="entry name" value="DIX DOMAIN-CONTAINING PROTEIN"/>
    <property type="match status" value="1"/>
</dbReference>
<protein>
    <recommendedName>
        <fullName evidence="3">DIX domain-containing protein</fullName>
    </recommendedName>
</protein>
<name>A0A7S1FKA8_NOCSC</name>
<dbReference type="AlphaFoldDB" id="A0A7S1FKA8"/>
<reference evidence="4" key="1">
    <citation type="submission" date="2021-01" db="EMBL/GenBank/DDBJ databases">
        <authorList>
            <person name="Corre E."/>
            <person name="Pelletier E."/>
            <person name="Niang G."/>
            <person name="Scheremetjew M."/>
            <person name="Finn R."/>
            <person name="Kale V."/>
            <person name="Holt S."/>
            <person name="Cochrane G."/>
            <person name="Meng A."/>
            <person name="Brown T."/>
            <person name="Cohen L."/>
        </authorList>
    </citation>
    <scope>NUCLEOTIDE SEQUENCE</scope>
</reference>
<dbReference type="SUPFAM" id="SSF54236">
    <property type="entry name" value="Ubiquitin-like"/>
    <property type="match status" value="1"/>
</dbReference>
<dbReference type="Pfam" id="PF00778">
    <property type="entry name" value="DIX"/>
    <property type="match status" value="1"/>
</dbReference>
<organism evidence="4">
    <name type="scientific">Noctiluca scintillans</name>
    <name type="common">Sea sparkle</name>
    <name type="synonym">Red tide dinoflagellate</name>
    <dbReference type="NCBI Taxonomy" id="2966"/>
    <lineage>
        <taxon>Eukaryota</taxon>
        <taxon>Sar</taxon>
        <taxon>Alveolata</taxon>
        <taxon>Dinophyceae</taxon>
        <taxon>Noctilucales</taxon>
        <taxon>Noctilucaceae</taxon>
        <taxon>Noctiluca</taxon>
    </lineage>
</organism>
<dbReference type="InterPro" id="IPR029071">
    <property type="entry name" value="Ubiquitin-like_domsf"/>
</dbReference>
<evidence type="ECO:0000313" key="4">
    <source>
        <dbReference type="EMBL" id="CAD8871769.1"/>
    </source>
</evidence>
<evidence type="ECO:0000256" key="2">
    <source>
        <dbReference type="SAM" id="MobiDB-lite"/>
    </source>
</evidence>
<evidence type="ECO:0000259" key="3">
    <source>
        <dbReference type="PROSITE" id="PS50841"/>
    </source>
</evidence>
<sequence length="157" mass="17665">MSQGPQQPLFVYYWLPGDNDDADHPNAFTVMRTGSWVKLRDIKAKFPLPGTYHFRFKMKWDANAIWMDVTNEDSAVPLFDDKIFAKVLRLTWDDGREALAPAASAPPQQPPPVQRNSNVVPDDMLNFGDSGHQGPEQKAAPAPVQAPKTDDFDMFFS</sequence>
<feature type="domain" description="DIX" evidence="3">
    <location>
        <begin position="6"/>
        <end position="91"/>
    </location>
</feature>
<dbReference type="GO" id="GO:0016055">
    <property type="term" value="P:Wnt signaling pathway"/>
    <property type="evidence" value="ECO:0007669"/>
    <property type="project" value="UniProtKB-KW"/>
</dbReference>